<protein>
    <submittedName>
        <fullName evidence="2">Uncharacterized protein</fullName>
    </submittedName>
</protein>
<dbReference type="EMBL" id="MPON01000011">
    <property type="protein sequence ID" value="OKA33826.1"/>
    <property type="molecule type" value="Genomic_DNA"/>
</dbReference>
<proteinExistence type="predicted"/>
<sequence length="225" mass="25989">MTKELNKKSLDLLLEKFHDVSENTKELDVVVSNFTDVIDHFSETLVDLDTKFSIQEIGELSSDAIKKLKDIRTYSQLQMLELLQEGIKKEVTDHIKEIRAGVQTAATKQNARDRKIEGILQQIQSKLETVEENKNETPKQEEMMLLLQRIEQQTRVPFAAPAANNEEIEKLKKIVSRLSSKVRSMEEHYEDRILMLENEIEVLQMKLNKEHVGVGIDISDDELPF</sequence>
<dbReference type="RefSeq" id="WP_073518911.1">
    <property type="nucleotide sequence ID" value="NZ_MPOM01000009.1"/>
</dbReference>
<dbReference type="Proteomes" id="UP000186535">
    <property type="component" value="Unassembled WGS sequence"/>
</dbReference>
<evidence type="ECO:0000313" key="2">
    <source>
        <dbReference type="EMBL" id="OKA33826.1"/>
    </source>
</evidence>
<reference evidence="2 3" key="1">
    <citation type="submission" date="2016-11" db="EMBL/GenBank/DDBJ databases">
        <title>Identification of Bacillus cereus isolated from egg-white.</title>
        <authorList>
            <person name="Soni A."/>
            <person name="Oey I."/>
            <person name="Silcock P."/>
            <person name="Bremer P."/>
        </authorList>
    </citation>
    <scope>NUCLEOTIDE SEQUENCE [LARGE SCALE GENOMIC DNA]</scope>
    <source>
        <strain evidence="2 3">NZAS03</strain>
    </source>
</reference>
<evidence type="ECO:0000256" key="1">
    <source>
        <dbReference type="SAM" id="Coils"/>
    </source>
</evidence>
<comment type="caution">
    <text evidence="2">The sequence shown here is derived from an EMBL/GenBank/DDBJ whole genome shotgun (WGS) entry which is preliminary data.</text>
</comment>
<accession>A0A1C4A9K9</accession>
<name>A0A1C4A9K9_BACCE</name>
<feature type="coiled-coil region" evidence="1">
    <location>
        <begin position="168"/>
        <end position="206"/>
    </location>
</feature>
<gene>
    <name evidence="2" type="ORF">BJR07_25650</name>
</gene>
<keyword evidence="1" id="KW-0175">Coiled coil</keyword>
<dbReference type="AlphaFoldDB" id="A0A1C4A9K9"/>
<organism evidence="2 3">
    <name type="scientific">Bacillus cereus</name>
    <dbReference type="NCBI Taxonomy" id="1396"/>
    <lineage>
        <taxon>Bacteria</taxon>
        <taxon>Bacillati</taxon>
        <taxon>Bacillota</taxon>
        <taxon>Bacilli</taxon>
        <taxon>Bacillales</taxon>
        <taxon>Bacillaceae</taxon>
        <taxon>Bacillus</taxon>
        <taxon>Bacillus cereus group</taxon>
    </lineage>
</organism>
<evidence type="ECO:0000313" key="3">
    <source>
        <dbReference type="Proteomes" id="UP000186535"/>
    </source>
</evidence>